<evidence type="ECO:0000313" key="2">
    <source>
        <dbReference type="EMBL" id="KAF2458898.1"/>
    </source>
</evidence>
<organism evidence="2 3">
    <name type="scientific">Lineolata rhizophorae</name>
    <dbReference type="NCBI Taxonomy" id="578093"/>
    <lineage>
        <taxon>Eukaryota</taxon>
        <taxon>Fungi</taxon>
        <taxon>Dikarya</taxon>
        <taxon>Ascomycota</taxon>
        <taxon>Pezizomycotina</taxon>
        <taxon>Dothideomycetes</taxon>
        <taxon>Dothideomycetes incertae sedis</taxon>
        <taxon>Lineolatales</taxon>
        <taxon>Lineolataceae</taxon>
        <taxon>Lineolata</taxon>
    </lineage>
</organism>
<accession>A0A6A6P542</accession>
<reference evidence="2" key="1">
    <citation type="journal article" date="2020" name="Stud. Mycol.">
        <title>101 Dothideomycetes genomes: a test case for predicting lifestyles and emergence of pathogens.</title>
        <authorList>
            <person name="Haridas S."/>
            <person name="Albert R."/>
            <person name="Binder M."/>
            <person name="Bloem J."/>
            <person name="Labutti K."/>
            <person name="Salamov A."/>
            <person name="Andreopoulos B."/>
            <person name="Baker S."/>
            <person name="Barry K."/>
            <person name="Bills G."/>
            <person name="Bluhm B."/>
            <person name="Cannon C."/>
            <person name="Castanera R."/>
            <person name="Culley D."/>
            <person name="Daum C."/>
            <person name="Ezra D."/>
            <person name="Gonzalez J."/>
            <person name="Henrissat B."/>
            <person name="Kuo A."/>
            <person name="Liang C."/>
            <person name="Lipzen A."/>
            <person name="Lutzoni F."/>
            <person name="Magnuson J."/>
            <person name="Mondo S."/>
            <person name="Nolan M."/>
            <person name="Ohm R."/>
            <person name="Pangilinan J."/>
            <person name="Park H.-J."/>
            <person name="Ramirez L."/>
            <person name="Alfaro M."/>
            <person name="Sun H."/>
            <person name="Tritt A."/>
            <person name="Yoshinaga Y."/>
            <person name="Zwiers L.-H."/>
            <person name="Turgeon B."/>
            <person name="Goodwin S."/>
            <person name="Spatafora J."/>
            <person name="Crous P."/>
            <person name="Grigoriev I."/>
        </authorList>
    </citation>
    <scope>NUCLEOTIDE SEQUENCE</scope>
    <source>
        <strain evidence="2">ATCC 16933</strain>
    </source>
</reference>
<evidence type="ECO:0000256" key="1">
    <source>
        <dbReference type="SAM" id="MobiDB-lite"/>
    </source>
</evidence>
<dbReference type="EMBL" id="MU001676">
    <property type="protein sequence ID" value="KAF2458898.1"/>
    <property type="molecule type" value="Genomic_DNA"/>
</dbReference>
<dbReference type="Proteomes" id="UP000799766">
    <property type="component" value="Unassembled WGS sequence"/>
</dbReference>
<dbReference type="AlphaFoldDB" id="A0A6A6P542"/>
<sequence length="76" mass="8791">MRVLRSFSAGRINRSGRKKSGMRFCRLRRSVSARPIHRCGRCRRSWPQALARKVSLRPSPLLRRRAHRPSLACPPA</sequence>
<evidence type="ECO:0000313" key="3">
    <source>
        <dbReference type="Proteomes" id="UP000799766"/>
    </source>
</evidence>
<gene>
    <name evidence="2" type="ORF">BDY21DRAFT_339213</name>
</gene>
<feature type="region of interest" description="Disordered" evidence="1">
    <location>
        <begin position="1"/>
        <end position="20"/>
    </location>
</feature>
<keyword evidence="3" id="KW-1185">Reference proteome</keyword>
<protein>
    <submittedName>
        <fullName evidence="2">Uncharacterized protein</fullName>
    </submittedName>
</protein>
<name>A0A6A6P542_9PEZI</name>
<proteinExistence type="predicted"/>